<reference evidence="2" key="1">
    <citation type="submission" date="2022-06" db="EMBL/GenBank/DDBJ databases">
        <authorList>
            <consortium name="SYNGENTA / RWTH Aachen University"/>
        </authorList>
    </citation>
    <scope>NUCLEOTIDE SEQUENCE</scope>
</reference>
<accession>A0AAV0AHP7</accession>
<protein>
    <submittedName>
        <fullName evidence="2">Uncharacterized protein</fullName>
    </submittedName>
</protein>
<comment type="caution">
    <text evidence="2">The sequence shown here is derived from an EMBL/GenBank/DDBJ whole genome shotgun (WGS) entry which is preliminary data.</text>
</comment>
<feature type="region of interest" description="Disordered" evidence="1">
    <location>
        <begin position="192"/>
        <end position="212"/>
    </location>
</feature>
<dbReference type="AlphaFoldDB" id="A0AAV0AHP7"/>
<evidence type="ECO:0000256" key="1">
    <source>
        <dbReference type="SAM" id="MobiDB-lite"/>
    </source>
</evidence>
<sequence>MHTYLPSSSSYSGYPPFCMAFVNSNHYVALYFKNVNGSIPAPPIDGWWLRKSSSRNKNLLENLMVGKKEELKSHIGKGRGAEEIIRQTKPQDKDHPKGPVQFVRGVFRAIIKTTEGNLNEIEPIVIAKFLTSLNFLFDRLDEENEGDDEEIRLGMIEEMIRVWIDRKYDDNNRENFQTMDTIKRDEILGSKKKREATVGRPLCRRSTKEEDK</sequence>
<evidence type="ECO:0000313" key="2">
    <source>
        <dbReference type="EMBL" id="CAH7666816.1"/>
    </source>
</evidence>
<keyword evidence="3" id="KW-1185">Reference proteome</keyword>
<proteinExistence type="predicted"/>
<organism evidence="2 3">
    <name type="scientific">Phakopsora pachyrhizi</name>
    <name type="common">Asian soybean rust disease fungus</name>
    <dbReference type="NCBI Taxonomy" id="170000"/>
    <lineage>
        <taxon>Eukaryota</taxon>
        <taxon>Fungi</taxon>
        <taxon>Dikarya</taxon>
        <taxon>Basidiomycota</taxon>
        <taxon>Pucciniomycotina</taxon>
        <taxon>Pucciniomycetes</taxon>
        <taxon>Pucciniales</taxon>
        <taxon>Phakopsoraceae</taxon>
        <taxon>Phakopsora</taxon>
    </lineage>
</organism>
<dbReference type="EMBL" id="CALTRL010000156">
    <property type="protein sequence ID" value="CAH7666816.1"/>
    <property type="molecule type" value="Genomic_DNA"/>
</dbReference>
<gene>
    <name evidence="2" type="ORF">PPACK8108_LOCUS1169</name>
</gene>
<dbReference type="Proteomes" id="UP001153365">
    <property type="component" value="Unassembled WGS sequence"/>
</dbReference>
<name>A0AAV0AHP7_PHAPC</name>
<evidence type="ECO:0000313" key="3">
    <source>
        <dbReference type="Proteomes" id="UP001153365"/>
    </source>
</evidence>